<dbReference type="Proteomes" id="UP000604046">
    <property type="component" value="Unassembled WGS sequence"/>
</dbReference>
<dbReference type="Pfam" id="PF04909">
    <property type="entry name" value="Amidohydro_2"/>
    <property type="match status" value="1"/>
</dbReference>
<dbReference type="OrthoDB" id="2135488at2759"/>
<feature type="domain" description="Amidohydrolase-related" evidence="2">
    <location>
        <begin position="14"/>
        <end position="299"/>
    </location>
</feature>
<proteinExistence type="inferred from homology"/>
<dbReference type="EMBL" id="CAJNDS010002349">
    <property type="protein sequence ID" value="CAE7444423.1"/>
    <property type="molecule type" value="Genomic_DNA"/>
</dbReference>
<protein>
    <submittedName>
        <fullName evidence="3">ARP protein</fullName>
    </submittedName>
</protein>
<gene>
    <name evidence="3" type="primary">ARP</name>
    <name evidence="3" type="ORF">SNAT2548_LOCUS24183</name>
</gene>
<dbReference type="InterPro" id="IPR052350">
    <property type="entry name" value="Metallo-dep_Lactonases"/>
</dbReference>
<dbReference type="GO" id="GO:0016787">
    <property type="term" value="F:hydrolase activity"/>
    <property type="evidence" value="ECO:0007669"/>
    <property type="project" value="InterPro"/>
</dbReference>
<evidence type="ECO:0000313" key="3">
    <source>
        <dbReference type="EMBL" id="CAE7444423.1"/>
    </source>
</evidence>
<comment type="caution">
    <text evidence="3">The sequence shown here is derived from an EMBL/GenBank/DDBJ whole genome shotgun (WGS) entry which is preliminary data.</text>
</comment>
<sequence length="301" mass="33742">MAATEREYLVKNVIDTHIHLSHHYSGGLPNTWHPQEAESFRRDWTLDDFRKSTQTARFQISHAIFVECANQPALEEAKWVLRLMDEVDSPIVGLVANICAQKGAAEVSRFLDSLRDADGLLPKGLKGARYVFMMWENQADDACLDASFLEGLEALCKAGLLWEFCCEPRMAPFLSSCIAKVPHMTFVVDHLAHNGNRGGDMETWGPAMDSLGKLPNVYVKLGATEQWDVPNPEAFLDRAIQAIGFDRLLYESNWFVNEAMGDSYDRSAGLVYEACKRAGASETDLCKVFHDNACKVYQLDV</sequence>
<evidence type="ECO:0000256" key="1">
    <source>
        <dbReference type="ARBA" id="ARBA00038310"/>
    </source>
</evidence>
<accession>A0A812RLE6</accession>
<dbReference type="InterPro" id="IPR032466">
    <property type="entry name" value="Metal_Hydrolase"/>
</dbReference>
<organism evidence="3 4">
    <name type="scientific">Symbiodinium natans</name>
    <dbReference type="NCBI Taxonomy" id="878477"/>
    <lineage>
        <taxon>Eukaryota</taxon>
        <taxon>Sar</taxon>
        <taxon>Alveolata</taxon>
        <taxon>Dinophyceae</taxon>
        <taxon>Suessiales</taxon>
        <taxon>Symbiodiniaceae</taxon>
        <taxon>Symbiodinium</taxon>
    </lineage>
</organism>
<dbReference type="SUPFAM" id="SSF51556">
    <property type="entry name" value="Metallo-dependent hydrolases"/>
    <property type="match status" value="1"/>
</dbReference>
<name>A0A812RLE6_9DINO</name>
<dbReference type="PANTHER" id="PTHR43569:SF2">
    <property type="entry name" value="AMIDOHYDROLASE-RELATED DOMAIN-CONTAINING PROTEIN"/>
    <property type="match status" value="1"/>
</dbReference>
<keyword evidence="4" id="KW-1185">Reference proteome</keyword>
<dbReference type="AlphaFoldDB" id="A0A812RLE6"/>
<comment type="similarity">
    <text evidence="1">Belongs to the metallo-dependent hydrolases superfamily.</text>
</comment>
<evidence type="ECO:0000259" key="2">
    <source>
        <dbReference type="Pfam" id="PF04909"/>
    </source>
</evidence>
<dbReference type="PANTHER" id="PTHR43569">
    <property type="entry name" value="AMIDOHYDROLASE"/>
    <property type="match status" value="1"/>
</dbReference>
<dbReference type="Gene3D" id="3.20.20.140">
    <property type="entry name" value="Metal-dependent hydrolases"/>
    <property type="match status" value="1"/>
</dbReference>
<dbReference type="InterPro" id="IPR006680">
    <property type="entry name" value="Amidohydro-rel"/>
</dbReference>
<evidence type="ECO:0000313" key="4">
    <source>
        <dbReference type="Proteomes" id="UP000604046"/>
    </source>
</evidence>
<reference evidence="3" key="1">
    <citation type="submission" date="2021-02" db="EMBL/GenBank/DDBJ databases">
        <authorList>
            <person name="Dougan E. K."/>
            <person name="Rhodes N."/>
            <person name="Thang M."/>
            <person name="Chan C."/>
        </authorList>
    </citation>
    <scope>NUCLEOTIDE SEQUENCE</scope>
</reference>